<gene>
    <name evidence="1" type="ORF">pdam_00022920</name>
</gene>
<sequence length="282" mass="32916">MHTIQFAADESATRWRVFSRQFRIEGVEDLLDPDGGAAIFGWRVSMKTAKPEVSKIMRDNRQTKIKLILSSEMERENDNVIKNPRATDESKSDLLIKERERHLINLLSSELIQNFDYTVLICTTFVHNETYDNFGDSDKDLLILTPQQNQIDDWLKIISYVYEGTDTLIILGDCAASRDVKQRTNEIVNLAFSASHKEISVWVLTQRMTSIAKPFRENTATLFLFYTTFSKDMKIILRITWDQVKKLSEQDVEMYFKRYGASLSLKTLMEWLIHFFSSYVKH</sequence>
<name>A0A3M6UZ39_POCDA</name>
<dbReference type="EMBL" id="RCHS01000419">
    <property type="protein sequence ID" value="RMX58935.1"/>
    <property type="molecule type" value="Genomic_DNA"/>
</dbReference>
<dbReference type="Gene3D" id="3.40.50.300">
    <property type="entry name" value="P-loop containing nucleotide triphosphate hydrolases"/>
    <property type="match status" value="1"/>
</dbReference>
<dbReference type="InterPro" id="IPR027417">
    <property type="entry name" value="P-loop_NTPase"/>
</dbReference>
<dbReference type="AlphaFoldDB" id="A0A3M6UZ39"/>
<evidence type="ECO:0000313" key="2">
    <source>
        <dbReference type="Proteomes" id="UP000275408"/>
    </source>
</evidence>
<evidence type="ECO:0000313" key="1">
    <source>
        <dbReference type="EMBL" id="RMX58935.1"/>
    </source>
</evidence>
<accession>A0A3M6UZ39</accession>
<organism evidence="1 2">
    <name type="scientific">Pocillopora damicornis</name>
    <name type="common">Cauliflower coral</name>
    <name type="synonym">Millepora damicornis</name>
    <dbReference type="NCBI Taxonomy" id="46731"/>
    <lineage>
        <taxon>Eukaryota</taxon>
        <taxon>Metazoa</taxon>
        <taxon>Cnidaria</taxon>
        <taxon>Anthozoa</taxon>
        <taxon>Hexacorallia</taxon>
        <taxon>Scleractinia</taxon>
        <taxon>Astrocoeniina</taxon>
        <taxon>Pocilloporidae</taxon>
        <taxon>Pocillopora</taxon>
    </lineage>
</organism>
<proteinExistence type="predicted"/>
<keyword evidence="2" id="KW-1185">Reference proteome</keyword>
<comment type="caution">
    <text evidence="1">The sequence shown here is derived from an EMBL/GenBank/DDBJ whole genome shotgun (WGS) entry which is preliminary data.</text>
</comment>
<reference evidence="1 2" key="1">
    <citation type="journal article" date="2018" name="Sci. Rep.">
        <title>Comparative analysis of the Pocillopora damicornis genome highlights role of immune system in coral evolution.</title>
        <authorList>
            <person name="Cunning R."/>
            <person name="Bay R.A."/>
            <person name="Gillette P."/>
            <person name="Baker A.C."/>
            <person name="Traylor-Knowles N."/>
        </authorList>
    </citation>
    <scope>NUCLEOTIDE SEQUENCE [LARGE SCALE GENOMIC DNA]</scope>
    <source>
        <strain evidence="1">RSMAS</strain>
        <tissue evidence="1">Whole animal</tissue>
    </source>
</reference>
<protein>
    <submittedName>
        <fullName evidence="1">Uncharacterized protein</fullName>
    </submittedName>
</protein>
<dbReference type="Proteomes" id="UP000275408">
    <property type="component" value="Unassembled WGS sequence"/>
</dbReference>